<evidence type="ECO:0000313" key="1">
    <source>
        <dbReference type="Proteomes" id="UP000694925"/>
    </source>
</evidence>
<keyword evidence="1" id="KW-1185">Reference proteome</keyword>
<dbReference type="KEGG" id="ccal:108625586"/>
<dbReference type="RefSeq" id="XP_026669935.1">
    <property type="nucleotide sequence ID" value="XM_026814134.1"/>
</dbReference>
<protein>
    <submittedName>
        <fullName evidence="2 3">WD repeat-containing protein on Y chromosome-like</fullName>
    </submittedName>
</protein>
<dbReference type="RefSeq" id="XP_026669932.1">
    <property type="nucleotide sequence ID" value="XM_026814131.1"/>
</dbReference>
<evidence type="ECO:0000313" key="3">
    <source>
        <dbReference type="RefSeq" id="XP_026669933.1"/>
    </source>
</evidence>
<accession>A0AAJ7S382</accession>
<evidence type="ECO:0000313" key="2">
    <source>
        <dbReference type="RefSeq" id="XP_026669932.1"/>
    </source>
</evidence>
<evidence type="ECO:0000313" key="4">
    <source>
        <dbReference type="RefSeq" id="XP_026669934.1"/>
    </source>
</evidence>
<reference evidence="2 3" key="1">
    <citation type="submission" date="2025-04" db="UniProtKB">
        <authorList>
            <consortium name="RefSeq"/>
        </authorList>
    </citation>
    <scope>IDENTIFICATION</scope>
    <source>
        <tissue evidence="2 3">Whole body</tissue>
    </source>
</reference>
<dbReference type="GeneID" id="108625586"/>
<dbReference type="AlphaFoldDB" id="A0AAJ7S382"/>
<evidence type="ECO:0000313" key="5">
    <source>
        <dbReference type="RefSeq" id="XP_026669935.1"/>
    </source>
</evidence>
<name>A0AAJ7S382_9HYME</name>
<dbReference type="RefSeq" id="XP_026669934.1">
    <property type="nucleotide sequence ID" value="XM_026814133.1"/>
</dbReference>
<organism evidence="1 5">
    <name type="scientific">Ceratina calcarata</name>
    <dbReference type="NCBI Taxonomy" id="156304"/>
    <lineage>
        <taxon>Eukaryota</taxon>
        <taxon>Metazoa</taxon>
        <taxon>Ecdysozoa</taxon>
        <taxon>Arthropoda</taxon>
        <taxon>Hexapoda</taxon>
        <taxon>Insecta</taxon>
        <taxon>Pterygota</taxon>
        <taxon>Neoptera</taxon>
        <taxon>Endopterygota</taxon>
        <taxon>Hymenoptera</taxon>
        <taxon>Apocrita</taxon>
        <taxon>Aculeata</taxon>
        <taxon>Apoidea</taxon>
        <taxon>Anthophila</taxon>
        <taxon>Apidae</taxon>
        <taxon>Ceratina</taxon>
        <taxon>Zadontomerus</taxon>
    </lineage>
</organism>
<proteinExistence type="predicted"/>
<gene>
    <name evidence="2 3 4 5" type="primary">LOC108625586</name>
</gene>
<sequence>MDDSEIIGSGNSYSNYLNEYDLNHDRAEGTPLAIDGNVLRSPILGSSYRVPDIPKKYIEPTILDTSLPYIPVYAYLRTHDLKPIVRPPTPPILSELRWKCHFRDDTTESYGSFKTSPSTARTSKGRSSVTIKLCENQRNLKTE</sequence>
<dbReference type="Proteomes" id="UP000694925">
    <property type="component" value="Unplaced"/>
</dbReference>
<dbReference type="RefSeq" id="XP_026669933.1">
    <property type="nucleotide sequence ID" value="XM_026814132.1"/>
</dbReference>